<comment type="caution">
    <text evidence="4">The sequence shown here is derived from an EMBL/GenBank/DDBJ whole genome shotgun (WGS) entry which is preliminary data.</text>
</comment>
<dbReference type="InterPro" id="IPR021744">
    <property type="entry name" value="CbiG_N"/>
</dbReference>
<dbReference type="InterPro" id="IPR052553">
    <property type="entry name" value="CbiG_hydrolase"/>
</dbReference>
<sequence length="385" mass="41600">MSGGKPGWGQPASDRGKTALLAVTGNGCRTLARLRSAFPKADAYLPEKFRGTVPTGAADGDDHRVYHFSPPVRPVIADLFHRYDYLVLLIALGAAVRLIAPLLQSKTRDPAVVVADEAGRYAISLVSAHRGGANDLARKVGSAIRGIPVITTASEVQGTLAVDQLGREWGWTLEGEENLTQVSAASVNGEPVGLIQESGEKLDPDALPENWTCFSSCEQALQSGWKGSGWILITHRLLGSREESLREKGVLFRPRSLVLGVGCSRGAPAEEMEALIRQTLQENRLSLASIRCLASITLKRDEDGLRELAQRYQWPLCFYAPEELNRIPIPRPSDYVWAVTGAYAVSQPAALLNAGADRLLVEKEKSRNATLSVALADLGRLPGHV</sequence>
<proteinExistence type="predicted"/>
<dbReference type="InterPro" id="IPR038029">
    <property type="entry name" value="GbiG_N_sf"/>
</dbReference>
<dbReference type="Proteomes" id="UP000215459">
    <property type="component" value="Unassembled WGS sequence"/>
</dbReference>
<dbReference type="PANTHER" id="PTHR37477">
    <property type="entry name" value="COBALT-PRECORRIN-5A HYDROLASE"/>
    <property type="match status" value="1"/>
</dbReference>
<dbReference type="Pfam" id="PF11761">
    <property type="entry name" value="CbiG_mid"/>
    <property type="match status" value="1"/>
</dbReference>
<dbReference type="Pfam" id="PF01890">
    <property type="entry name" value="CbiG_C"/>
    <property type="match status" value="1"/>
</dbReference>
<feature type="domain" description="Cobalamin biosynthesis central region" evidence="3">
    <location>
        <begin position="161"/>
        <end position="244"/>
    </location>
</feature>
<keyword evidence="5" id="KW-1185">Reference proteome</keyword>
<reference evidence="4 5" key="1">
    <citation type="submission" date="2017-07" db="EMBL/GenBank/DDBJ databases">
        <title>The genome sequence of Paludifilum halophilum highlights mechanisms for microbial adaptation to high salt environemnts.</title>
        <authorList>
            <person name="Belbahri L."/>
        </authorList>
    </citation>
    <scope>NUCLEOTIDE SEQUENCE [LARGE SCALE GENOMIC DNA]</scope>
    <source>
        <strain evidence="4 5">DSM 102817</strain>
    </source>
</reference>
<dbReference type="AlphaFoldDB" id="A0A235B952"/>
<dbReference type="OrthoDB" id="9781023at2"/>
<protein>
    <recommendedName>
        <fullName evidence="6">Cobalamin biosynthesis protein CbiG</fullName>
    </recommendedName>
</protein>
<evidence type="ECO:0000259" key="3">
    <source>
        <dbReference type="Pfam" id="PF11761"/>
    </source>
</evidence>
<dbReference type="SUPFAM" id="SSF159672">
    <property type="entry name" value="CbiG N-terminal domain-like"/>
    <property type="match status" value="1"/>
</dbReference>
<feature type="domain" description="CobE/GbiG C-terminal" evidence="1">
    <location>
        <begin position="257"/>
        <end position="374"/>
    </location>
</feature>
<evidence type="ECO:0000259" key="1">
    <source>
        <dbReference type="Pfam" id="PF01890"/>
    </source>
</evidence>
<dbReference type="InterPro" id="IPR036518">
    <property type="entry name" value="CobE/GbiG_C_sf"/>
</dbReference>
<dbReference type="Gene3D" id="3.30.420.180">
    <property type="entry name" value="CobE/GbiG C-terminal domain"/>
    <property type="match status" value="1"/>
</dbReference>
<dbReference type="SUPFAM" id="SSF159664">
    <property type="entry name" value="CobE/GbiG C-terminal domain-like"/>
    <property type="match status" value="1"/>
</dbReference>
<dbReference type="RefSeq" id="WP_094263154.1">
    <property type="nucleotide sequence ID" value="NZ_NOWF01000002.1"/>
</dbReference>
<evidence type="ECO:0000259" key="2">
    <source>
        <dbReference type="Pfam" id="PF11760"/>
    </source>
</evidence>
<evidence type="ECO:0000313" key="5">
    <source>
        <dbReference type="Proteomes" id="UP000215459"/>
    </source>
</evidence>
<evidence type="ECO:0000313" key="4">
    <source>
        <dbReference type="EMBL" id="OYD08806.1"/>
    </source>
</evidence>
<dbReference type="Gene3D" id="3.40.50.11220">
    <property type="match status" value="1"/>
</dbReference>
<name>A0A235B952_9BACL</name>
<accession>A0A235B952</accession>
<dbReference type="InterPro" id="IPR002750">
    <property type="entry name" value="CobE/GbiG_C"/>
</dbReference>
<evidence type="ECO:0008006" key="6">
    <source>
        <dbReference type="Google" id="ProtNLM"/>
    </source>
</evidence>
<gene>
    <name evidence="4" type="ORF">CHM34_03145</name>
</gene>
<dbReference type="Pfam" id="PF11760">
    <property type="entry name" value="CbiG_N"/>
    <property type="match status" value="1"/>
</dbReference>
<dbReference type="InterPro" id="IPR021745">
    <property type="entry name" value="CbiG_mid"/>
</dbReference>
<feature type="domain" description="Cobalamin synthesis G N-terminal" evidence="2">
    <location>
        <begin position="76"/>
        <end position="155"/>
    </location>
</feature>
<dbReference type="GO" id="GO:0009236">
    <property type="term" value="P:cobalamin biosynthetic process"/>
    <property type="evidence" value="ECO:0007669"/>
    <property type="project" value="InterPro"/>
</dbReference>
<dbReference type="EMBL" id="NOWF01000002">
    <property type="protein sequence ID" value="OYD08806.1"/>
    <property type="molecule type" value="Genomic_DNA"/>
</dbReference>
<organism evidence="4 5">
    <name type="scientific">Paludifilum halophilum</name>
    <dbReference type="NCBI Taxonomy" id="1642702"/>
    <lineage>
        <taxon>Bacteria</taxon>
        <taxon>Bacillati</taxon>
        <taxon>Bacillota</taxon>
        <taxon>Bacilli</taxon>
        <taxon>Bacillales</taxon>
        <taxon>Thermoactinomycetaceae</taxon>
        <taxon>Paludifilum</taxon>
    </lineage>
</organism>
<dbReference type="PANTHER" id="PTHR37477:SF1">
    <property type="entry name" value="COBALT-PRECORRIN-5A HYDROLASE"/>
    <property type="match status" value="1"/>
</dbReference>